<reference evidence="13" key="1">
    <citation type="journal article" date="2001" name="Int. J. Syst. Evol. Microbiol.">
        <title>Methanofollis aquaemaris sp. nov., a methanogen isolated from an aquaculture fish pond.</title>
        <authorList>
            <person name="Lai M.C."/>
            <person name="Chen S.C."/>
        </authorList>
    </citation>
    <scope>NUCLEOTIDE SEQUENCE</scope>
    <source>
        <strain evidence="13">N2F9704</strain>
    </source>
</reference>
<dbReference type="GO" id="GO:0022625">
    <property type="term" value="C:cytosolic large ribosomal subunit"/>
    <property type="evidence" value="ECO:0007669"/>
    <property type="project" value="TreeGrafter"/>
</dbReference>
<organism evidence="13 14">
    <name type="scientific">Methanofollis aquaemaris</name>
    <dbReference type="NCBI Taxonomy" id="126734"/>
    <lineage>
        <taxon>Archaea</taxon>
        <taxon>Methanobacteriati</taxon>
        <taxon>Methanobacteriota</taxon>
        <taxon>Stenosarchaea group</taxon>
        <taxon>Methanomicrobia</taxon>
        <taxon>Methanomicrobiales</taxon>
        <taxon>Methanomicrobiaceae</taxon>
        <taxon>Methanofollis</taxon>
    </lineage>
</organism>
<evidence type="ECO:0000256" key="10">
    <source>
        <dbReference type="ARBA" id="ARBA00035225"/>
    </source>
</evidence>
<dbReference type="InterPro" id="IPR018267">
    <property type="entry name" value="Ribosomal_eL37_CS"/>
</dbReference>
<dbReference type="GeneID" id="76424463"/>
<protein>
    <recommendedName>
        <fullName evidence="10 11">Large ribosomal subunit protein eL37</fullName>
    </recommendedName>
</protein>
<evidence type="ECO:0000256" key="6">
    <source>
        <dbReference type="ARBA" id="ARBA00022833"/>
    </source>
</evidence>
<dbReference type="Gene3D" id="2.20.25.30">
    <property type="match status" value="1"/>
</dbReference>
<keyword evidence="8 11" id="KW-0689">Ribosomal protein</keyword>
<dbReference type="GO" id="GO:0006412">
    <property type="term" value="P:translation"/>
    <property type="evidence" value="ECO:0007669"/>
    <property type="project" value="UniProtKB-UniRule"/>
</dbReference>
<evidence type="ECO:0000313" key="13">
    <source>
        <dbReference type="EMBL" id="QSZ67600.1"/>
    </source>
</evidence>
<feature type="binding site" evidence="11">
    <location>
        <position position="34"/>
    </location>
    <ligand>
        <name>Zn(2+)</name>
        <dbReference type="ChEBI" id="CHEBI:29105"/>
    </ligand>
</feature>
<reference evidence="13" key="2">
    <citation type="submission" date="2019-02" db="EMBL/GenBank/DDBJ databases">
        <authorList>
            <person name="Chen S.-C."/>
            <person name="Chien H.-H."/>
            <person name="Lai M.-C."/>
        </authorList>
    </citation>
    <scope>NUCLEOTIDE SEQUENCE</scope>
    <source>
        <strain evidence="13">N2F9704</strain>
    </source>
</reference>
<dbReference type="Pfam" id="PF01907">
    <property type="entry name" value="Ribosomal_L37e"/>
    <property type="match status" value="1"/>
</dbReference>
<comment type="function">
    <text evidence="1 11">Binds to the 23S rRNA.</text>
</comment>
<keyword evidence="3 11" id="KW-0479">Metal-binding</keyword>
<gene>
    <name evidence="11" type="primary">rpl37e</name>
    <name evidence="13" type="ORF">RJ40_08810</name>
</gene>
<dbReference type="PANTHER" id="PTHR10768">
    <property type="entry name" value="60S RIBOSOMAL PROTEIN L37"/>
    <property type="match status" value="1"/>
</dbReference>
<comment type="cofactor">
    <cofactor evidence="11">
        <name>Zn(2+)</name>
        <dbReference type="ChEBI" id="CHEBI:29105"/>
    </cofactor>
    <text evidence="11">Binds 1 zinc ion per subunit.</text>
</comment>
<evidence type="ECO:0000256" key="11">
    <source>
        <dbReference type="HAMAP-Rule" id="MF_00547"/>
    </source>
</evidence>
<evidence type="ECO:0000313" key="14">
    <source>
        <dbReference type="Proteomes" id="UP001042704"/>
    </source>
</evidence>
<evidence type="ECO:0000256" key="7">
    <source>
        <dbReference type="ARBA" id="ARBA00022884"/>
    </source>
</evidence>
<dbReference type="SUPFAM" id="SSF57829">
    <property type="entry name" value="Zn-binding ribosomal proteins"/>
    <property type="match status" value="1"/>
</dbReference>
<evidence type="ECO:0000256" key="1">
    <source>
        <dbReference type="ARBA" id="ARBA00003058"/>
    </source>
</evidence>
<feature type="binding site" evidence="11">
    <location>
        <position position="19"/>
    </location>
    <ligand>
        <name>Zn(2+)</name>
        <dbReference type="ChEBI" id="CHEBI:29105"/>
    </ligand>
</feature>
<evidence type="ECO:0000256" key="5">
    <source>
        <dbReference type="ARBA" id="ARBA00022771"/>
    </source>
</evidence>
<dbReference type="GO" id="GO:0008270">
    <property type="term" value="F:zinc ion binding"/>
    <property type="evidence" value="ECO:0007669"/>
    <property type="project" value="UniProtKB-UniRule"/>
</dbReference>
<evidence type="ECO:0000256" key="3">
    <source>
        <dbReference type="ARBA" id="ARBA00022723"/>
    </source>
</evidence>
<keyword evidence="14" id="KW-1185">Reference proteome</keyword>
<keyword evidence="5 11" id="KW-0863">Zinc-finger</keyword>
<keyword evidence="6 11" id="KW-0862">Zinc</keyword>
<feature type="binding site" evidence="11">
    <location>
        <position position="37"/>
    </location>
    <ligand>
        <name>Zn(2+)</name>
        <dbReference type="ChEBI" id="CHEBI:29105"/>
    </ligand>
</feature>
<comment type="function">
    <text evidence="12">Component of the large ribosomal subunit. The ribosome is a large ribonucleoprotein complex responsible for the synthesis of proteins in the cell.</text>
</comment>
<keyword evidence="9 11" id="KW-0687">Ribonucleoprotein</keyword>
<dbReference type="KEGG" id="maqe:RJ40_08810"/>
<feature type="binding site" evidence="11">
    <location>
        <position position="22"/>
    </location>
    <ligand>
        <name>Zn(2+)</name>
        <dbReference type="ChEBI" id="CHEBI:29105"/>
    </ligand>
</feature>
<dbReference type="InterPro" id="IPR011331">
    <property type="entry name" value="Ribosomal_eL37/eL43"/>
</dbReference>
<name>A0A8A3S7F7_9EURY</name>
<feature type="zinc finger region" description="C4-type" evidence="11">
    <location>
        <begin position="19"/>
        <end position="37"/>
    </location>
</feature>
<dbReference type="InterPro" id="IPR001569">
    <property type="entry name" value="Ribosomal_eL37"/>
</dbReference>
<dbReference type="NCBIfam" id="NF003214">
    <property type="entry name" value="PRK04179.1"/>
    <property type="match status" value="1"/>
</dbReference>
<dbReference type="AlphaFoldDB" id="A0A8A3S7F7"/>
<dbReference type="FunFam" id="2.20.25.30:FF:000003">
    <property type="entry name" value="50S ribosomal protein L37e"/>
    <property type="match status" value="1"/>
</dbReference>
<dbReference type="HAMAP" id="MF_00547">
    <property type="entry name" value="Ribosomal_eL37"/>
    <property type="match status" value="1"/>
</dbReference>
<sequence length="60" mass="6782">MSKGTPSMGKRQKNSHITCRRCGKKSFHAKHKVCSACGFGQSKKMSSYKWTTKRPKVPTH</sequence>
<evidence type="ECO:0000256" key="9">
    <source>
        <dbReference type="ARBA" id="ARBA00023274"/>
    </source>
</evidence>
<dbReference type="Proteomes" id="UP001042704">
    <property type="component" value="Chromosome"/>
</dbReference>
<dbReference type="EMBL" id="CP036172">
    <property type="protein sequence ID" value="QSZ67600.1"/>
    <property type="molecule type" value="Genomic_DNA"/>
</dbReference>
<keyword evidence="4 11" id="KW-0699">rRNA-binding</keyword>
<evidence type="ECO:0000256" key="4">
    <source>
        <dbReference type="ARBA" id="ARBA00022730"/>
    </source>
</evidence>
<dbReference type="PROSITE" id="PS01077">
    <property type="entry name" value="RIBOSOMAL_L37E"/>
    <property type="match status" value="1"/>
</dbReference>
<proteinExistence type="inferred from homology"/>
<dbReference type="RefSeq" id="WP_265580501.1">
    <property type="nucleotide sequence ID" value="NZ_CP036172.1"/>
</dbReference>
<evidence type="ECO:0000256" key="8">
    <source>
        <dbReference type="ARBA" id="ARBA00022980"/>
    </source>
</evidence>
<evidence type="ECO:0000256" key="2">
    <source>
        <dbReference type="ARBA" id="ARBA00009805"/>
    </source>
</evidence>
<evidence type="ECO:0000256" key="12">
    <source>
        <dbReference type="RuleBase" id="RU000576"/>
    </source>
</evidence>
<dbReference type="PANTHER" id="PTHR10768:SF0">
    <property type="entry name" value="RIBOSOMAL PROTEIN L37"/>
    <property type="match status" value="1"/>
</dbReference>
<dbReference type="GO" id="GO:0003735">
    <property type="term" value="F:structural constituent of ribosome"/>
    <property type="evidence" value="ECO:0007669"/>
    <property type="project" value="InterPro"/>
</dbReference>
<accession>A0A8A3S7F7</accession>
<dbReference type="InterPro" id="IPR011332">
    <property type="entry name" value="Ribosomal_zn-bd"/>
</dbReference>
<comment type="similarity">
    <text evidence="2 11 12">Belongs to the eukaryotic ribosomal protein eL37 family.</text>
</comment>
<dbReference type="GO" id="GO:0019843">
    <property type="term" value="F:rRNA binding"/>
    <property type="evidence" value="ECO:0007669"/>
    <property type="project" value="UniProtKB-KW"/>
</dbReference>
<keyword evidence="7 11" id="KW-0694">RNA-binding</keyword>